<accession>A0A2R6C1F4</accession>
<evidence type="ECO:0000256" key="1">
    <source>
        <dbReference type="SAM" id="MobiDB-lite"/>
    </source>
</evidence>
<sequence>MLSLPQSLTGAPQVCEIVVWVVGSIQLKVAYGLRGVELTLLITSFSQALGALVYVEGFLVQSGYVPLLWEGSPPTWMATRTCSGSTRKIPPRPASTTWTWWLWSKTAADIAEERLPAVRGQSAHFTRTLGEGGTTLIAVFEDGSRLELDEQTLLREFTPKYSVAQVILRGKTLLFVGKEELWRPLAHYLEQQPPYPKVDAFHWSPHWGKKPQSPTRDSSQSSSNSDGCPSGKGEPGCGQVSGFGFGA</sequence>
<feature type="compositionally biased region" description="Low complexity" evidence="1">
    <location>
        <begin position="212"/>
        <end position="231"/>
    </location>
</feature>
<feature type="region of interest" description="Disordered" evidence="1">
    <location>
        <begin position="206"/>
        <end position="247"/>
    </location>
</feature>
<feature type="compositionally biased region" description="Gly residues" evidence="1">
    <location>
        <begin position="233"/>
        <end position="247"/>
    </location>
</feature>
<name>A0A2R6C1F4_9ARCH</name>
<proteinExistence type="predicted"/>
<dbReference type="Proteomes" id="UP000242015">
    <property type="component" value="Unassembled WGS sequence"/>
</dbReference>
<dbReference type="AlphaFoldDB" id="A0A2R6C1F4"/>
<evidence type="ECO:0000313" key="3">
    <source>
        <dbReference type="Proteomes" id="UP000242015"/>
    </source>
</evidence>
<reference evidence="2 3" key="1">
    <citation type="submission" date="2017-04" db="EMBL/GenBank/DDBJ databases">
        <title>Novel microbial lineages endemic to geothermal iron-oxide mats fill important gaps in the evolutionary history of Archaea.</title>
        <authorList>
            <person name="Jay Z.J."/>
            <person name="Beam J.P."/>
            <person name="Dlakic M."/>
            <person name="Rusch D.B."/>
            <person name="Kozubal M.A."/>
            <person name="Inskeep W.P."/>
        </authorList>
    </citation>
    <scope>NUCLEOTIDE SEQUENCE [LARGE SCALE GENOMIC DNA]</scope>
    <source>
        <strain evidence="2">BE_D</strain>
    </source>
</reference>
<dbReference type="EMBL" id="NEXF01000697">
    <property type="protein sequence ID" value="PSO04708.1"/>
    <property type="molecule type" value="Genomic_DNA"/>
</dbReference>
<comment type="caution">
    <text evidence="2">The sequence shown here is derived from an EMBL/GenBank/DDBJ whole genome shotgun (WGS) entry which is preliminary data.</text>
</comment>
<organism evidence="2 3">
    <name type="scientific">Candidatus Marsarchaeota G2 archaeon BE_D</name>
    <dbReference type="NCBI Taxonomy" id="1978158"/>
    <lineage>
        <taxon>Archaea</taxon>
        <taxon>Candidatus Marsarchaeota</taxon>
        <taxon>Candidatus Marsarchaeota group 2</taxon>
    </lineage>
</organism>
<gene>
    <name evidence="2" type="ORF">B9Q04_19315</name>
</gene>
<evidence type="ECO:0000313" key="2">
    <source>
        <dbReference type="EMBL" id="PSO04708.1"/>
    </source>
</evidence>
<protein>
    <submittedName>
        <fullName evidence="2">Uncharacterized protein</fullName>
    </submittedName>
</protein>